<keyword evidence="2" id="KW-1185">Reference proteome</keyword>
<reference evidence="1 2" key="1">
    <citation type="journal article" date="2022" name="New Phytol.">
        <title>Ecological generalism drives hyperdiversity of secondary metabolite gene clusters in xylarialean endophytes.</title>
        <authorList>
            <person name="Franco M.E.E."/>
            <person name="Wisecaver J.H."/>
            <person name="Arnold A.E."/>
            <person name="Ju Y.M."/>
            <person name="Slot J.C."/>
            <person name="Ahrendt S."/>
            <person name="Moore L.P."/>
            <person name="Eastman K.E."/>
            <person name="Scott K."/>
            <person name="Konkel Z."/>
            <person name="Mondo S.J."/>
            <person name="Kuo A."/>
            <person name="Hayes R.D."/>
            <person name="Haridas S."/>
            <person name="Andreopoulos B."/>
            <person name="Riley R."/>
            <person name="LaButti K."/>
            <person name="Pangilinan J."/>
            <person name="Lipzen A."/>
            <person name="Amirebrahimi M."/>
            <person name="Yan J."/>
            <person name="Adam C."/>
            <person name="Keymanesh K."/>
            <person name="Ng V."/>
            <person name="Louie K."/>
            <person name="Northen T."/>
            <person name="Drula E."/>
            <person name="Henrissat B."/>
            <person name="Hsieh H.M."/>
            <person name="Youens-Clark K."/>
            <person name="Lutzoni F."/>
            <person name="Miadlikowska J."/>
            <person name="Eastwood D.C."/>
            <person name="Hamelin R.C."/>
            <person name="Grigoriev I.V."/>
            <person name="U'Ren J.M."/>
        </authorList>
    </citation>
    <scope>NUCLEOTIDE SEQUENCE [LARGE SCALE GENOMIC DNA]</scope>
    <source>
        <strain evidence="1 2">ER1909</strain>
    </source>
</reference>
<dbReference type="EMBL" id="MU394308">
    <property type="protein sequence ID" value="KAI6087315.1"/>
    <property type="molecule type" value="Genomic_DNA"/>
</dbReference>
<evidence type="ECO:0000313" key="1">
    <source>
        <dbReference type="EMBL" id="KAI6087315.1"/>
    </source>
</evidence>
<dbReference type="Proteomes" id="UP001497680">
    <property type="component" value="Unassembled WGS sequence"/>
</dbReference>
<comment type="caution">
    <text evidence="1">The sequence shown here is derived from an EMBL/GenBank/DDBJ whole genome shotgun (WGS) entry which is preliminary data.</text>
</comment>
<organism evidence="1 2">
    <name type="scientific">Hypoxylon rubiginosum</name>
    <dbReference type="NCBI Taxonomy" id="110542"/>
    <lineage>
        <taxon>Eukaryota</taxon>
        <taxon>Fungi</taxon>
        <taxon>Dikarya</taxon>
        <taxon>Ascomycota</taxon>
        <taxon>Pezizomycotina</taxon>
        <taxon>Sordariomycetes</taxon>
        <taxon>Xylariomycetidae</taxon>
        <taxon>Xylariales</taxon>
        <taxon>Hypoxylaceae</taxon>
        <taxon>Hypoxylon</taxon>
    </lineage>
</organism>
<protein>
    <submittedName>
        <fullName evidence="1">Uncharacterized protein</fullName>
    </submittedName>
</protein>
<evidence type="ECO:0000313" key="2">
    <source>
        <dbReference type="Proteomes" id="UP001497680"/>
    </source>
</evidence>
<proteinExistence type="predicted"/>
<name>A0ACC0D3N7_9PEZI</name>
<accession>A0ACC0D3N7</accession>
<sequence>MFITFKNPNNTAMEQVAVTNASSASAQTRSIRKAACIACQAKKLRCTGRARNCDRCKSRSIACIFPNSPAKLRSGLTQGLAKRNTNKGESIEVRDNLTGVDNGDSTASPNSSESQQSVGAILEGTPDSDFMNEDIFDLFSKGNAGFQLEAFNQDISPVDGTPSITTAEPLNRGNNSLLNSEPDFSLQNQALATPPISDPGQTTSNDGISWDSSPACSCINDAVRVIQQLDDDEFNITTLSLDQVLQLQKWIIAQCCSPMECPRCVCLPAVHSVLLIICDRLTEMFECIHKRIKRANAALSELGSLQSAPLPPQTDELGSAADARAQLFCNSTGRAAGSASCNLELFSPEFRAQYSNEEQVHMIRILLKLQIRNFRQLLSRVDNANQVAGSQARRSKVGAMVSRLGKASSDIEDALQMTLQTIAIH</sequence>
<gene>
    <name evidence="1" type="ORF">F4821DRAFT_106070</name>
</gene>